<keyword evidence="4" id="KW-1185">Reference proteome</keyword>
<dbReference type="eggNOG" id="COG0551">
    <property type="taxonomic scope" value="Bacteria"/>
</dbReference>
<dbReference type="GO" id="GO:0005694">
    <property type="term" value="C:chromosome"/>
    <property type="evidence" value="ECO:0007669"/>
    <property type="project" value="InterPro"/>
</dbReference>
<dbReference type="STRING" id="1385511.GCA_000425225_00211"/>
<name>A0A0A5GES7_9BACI</name>
<dbReference type="SUPFAM" id="SSF57783">
    <property type="entry name" value="Zinc beta-ribbon"/>
    <property type="match status" value="1"/>
</dbReference>
<feature type="domain" description="DNA topoisomerase type IA zn finger" evidence="1">
    <location>
        <begin position="186"/>
        <end position="223"/>
    </location>
</feature>
<dbReference type="InterPro" id="IPR024402">
    <property type="entry name" value="DUF2726"/>
</dbReference>
<dbReference type="PIRSF" id="PIRSF028063">
    <property type="entry name" value="UCP028063"/>
    <property type="match status" value="1"/>
</dbReference>
<dbReference type="InterPro" id="IPR013498">
    <property type="entry name" value="Topo_IA_Znf"/>
</dbReference>
<dbReference type="EMBL" id="AVPF01000001">
    <property type="protein sequence ID" value="KGX91726.1"/>
    <property type="molecule type" value="Genomic_DNA"/>
</dbReference>
<gene>
    <name evidence="3" type="ORF">N783_00215</name>
</gene>
<comment type="caution">
    <text evidence="3">The sequence shown here is derived from an EMBL/GenBank/DDBJ whole genome shotgun (WGS) entry which is preliminary data.</text>
</comment>
<evidence type="ECO:0000313" key="3">
    <source>
        <dbReference type="EMBL" id="KGX91726.1"/>
    </source>
</evidence>
<keyword evidence="3" id="KW-0413">Isomerase</keyword>
<protein>
    <submittedName>
        <fullName evidence="3">Topoisomerase</fullName>
    </submittedName>
</protein>
<dbReference type="AlphaFoldDB" id="A0A0A5GES7"/>
<dbReference type="Pfam" id="PF10881">
    <property type="entry name" value="DUF2726"/>
    <property type="match status" value="1"/>
</dbReference>
<organism evidence="3 4">
    <name type="scientific">Pontibacillus marinus BH030004 = DSM 16465</name>
    <dbReference type="NCBI Taxonomy" id="1385511"/>
    <lineage>
        <taxon>Bacteria</taxon>
        <taxon>Bacillati</taxon>
        <taxon>Bacillota</taxon>
        <taxon>Bacilli</taxon>
        <taxon>Bacillales</taxon>
        <taxon>Bacillaceae</taxon>
        <taxon>Pontibacillus</taxon>
    </lineage>
</organism>
<dbReference type="OrthoDB" id="9797274at2"/>
<dbReference type="Gene3D" id="3.30.65.10">
    <property type="entry name" value="Bacterial Topoisomerase I, domain 1"/>
    <property type="match status" value="1"/>
</dbReference>
<dbReference type="Pfam" id="PF01396">
    <property type="entry name" value="Zn_ribbon_Top1"/>
    <property type="match status" value="1"/>
</dbReference>
<evidence type="ECO:0000259" key="1">
    <source>
        <dbReference type="Pfam" id="PF01396"/>
    </source>
</evidence>
<feature type="domain" description="DUF2726" evidence="2">
    <location>
        <begin position="40"/>
        <end position="158"/>
    </location>
</feature>
<evidence type="ECO:0000313" key="4">
    <source>
        <dbReference type="Proteomes" id="UP000030403"/>
    </source>
</evidence>
<dbReference type="GO" id="GO:0006265">
    <property type="term" value="P:DNA topological change"/>
    <property type="evidence" value="ECO:0007669"/>
    <property type="project" value="InterPro"/>
</dbReference>
<dbReference type="InterPro" id="IPR014538">
    <property type="entry name" value="UCP028063_topo_Znf"/>
</dbReference>
<dbReference type="GO" id="GO:0003677">
    <property type="term" value="F:DNA binding"/>
    <property type="evidence" value="ECO:0007669"/>
    <property type="project" value="InterPro"/>
</dbReference>
<reference evidence="3 4" key="1">
    <citation type="submission" date="2013-08" db="EMBL/GenBank/DDBJ databases">
        <authorList>
            <person name="Huang J."/>
            <person name="Wang G."/>
        </authorList>
    </citation>
    <scope>NUCLEOTIDE SEQUENCE [LARGE SCALE GENOMIC DNA]</scope>
    <source>
        <strain evidence="3 4">BH030004</strain>
    </source>
</reference>
<proteinExistence type="predicted"/>
<dbReference type="RefSeq" id="WP_027445284.1">
    <property type="nucleotide sequence ID" value="NZ_AULJ01000001.1"/>
</dbReference>
<sequence length="225" mass="25329">MSNQNPGCLGSLLKLIGIEKGTTSDEHTEMKLPYAIRDDFLSPAELSFYQVLNQVVDSSGVICPKVSLGDIFFVKAKDKSKHTTYLNKINRKHIDFLICDTATMKPVVGVELDDSSHSRQDRIKRDEFVNKLFSDAGLPLVRIANKRSYTVSEIKERIYPFLQKEADTSKEFETQVNSNQDTNEPTCKKCGSSMTRRIAKSGERKGKAFYGCSNFPKCREVVAID</sequence>
<evidence type="ECO:0000259" key="2">
    <source>
        <dbReference type="Pfam" id="PF10881"/>
    </source>
</evidence>
<dbReference type="GO" id="GO:0003916">
    <property type="term" value="F:DNA topoisomerase activity"/>
    <property type="evidence" value="ECO:0007669"/>
    <property type="project" value="InterPro"/>
</dbReference>
<dbReference type="Proteomes" id="UP000030403">
    <property type="component" value="Unassembled WGS sequence"/>
</dbReference>
<accession>A0A0A5GES7</accession>